<protein>
    <recommendedName>
        <fullName evidence="5">MBG domain-containing protein</fullName>
    </recommendedName>
</protein>
<dbReference type="SUPFAM" id="SSF52058">
    <property type="entry name" value="L domain-like"/>
    <property type="match status" value="1"/>
</dbReference>
<feature type="region of interest" description="Disordered" evidence="2">
    <location>
        <begin position="58"/>
        <end position="100"/>
    </location>
</feature>
<dbReference type="Pfam" id="PF09479">
    <property type="entry name" value="Flg_new"/>
    <property type="match status" value="3"/>
</dbReference>
<keyword evidence="7" id="KW-1185">Reference proteome</keyword>
<dbReference type="InterPro" id="IPR032675">
    <property type="entry name" value="LRR_dom_sf"/>
</dbReference>
<dbReference type="Gene3D" id="3.80.10.10">
    <property type="entry name" value="Ribonuclease Inhibitor"/>
    <property type="match status" value="2"/>
</dbReference>
<dbReference type="RefSeq" id="WP_132278943.1">
    <property type="nucleotide sequence ID" value="NZ_JAOBST010000034.1"/>
</dbReference>
<evidence type="ECO:0000256" key="4">
    <source>
        <dbReference type="SAM" id="SignalP"/>
    </source>
</evidence>
<dbReference type="EMBL" id="SMMX01000012">
    <property type="protein sequence ID" value="TDA21007.1"/>
    <property type="molecule type" value="Genomic_DNA"/>
</dbReference>
<dbReference type="Pfam" id="PF18676">
    <property type="entry name" value="MBG_2"/>
    <property type="match status" value="1"/>
</dbReference>
<feature type="chain" id="PRO_5020681127" description="MBG domain-containing protein" evidence="4">
    <location>
        <begin position="30"/>
        <end position="1058"/>
    </location>
</feature>
<reference evidence="6 7" key="1">
    <citation type="journal article" date="2016" name="Nat. Microbiol.">
        <title>The Mouse Intestinal Bacterial Collection (miBC) provides host-specific insight into cultured diversity and functional potential of the gut microbiota.</title>
        <authorList>
            <person name="Lagkouvardos I."/>
            <person name="Pukall R."/>
            <person name="Abt B."/>
            <person name="Foesel B.U."/>
            <person name="Meier-Kolthoff J.P."/>
            <person name="Kumar N."/>
            <person name="Bresciani A."/>
            <person name="Martinez I."/>
            <person name="Just S."/>
            <person name="Ziegler C."/>
            <person name="Brugiroux S."/>
            <person name="Garzetti D."/>
            <person name="Wenning M."/>
            <person name="Bui T.P."/>
            <person name="Wang J."/>
            <person name="Hugenholtz F."/>
            <person name="Plugge C.M."/>
            <person name="Peterson D.A."/>
            <person name="Hornef M.W."/>
            <person name="Baines J.F."/>
            <person name="Smidt H."/>
            <person name="Walter J."/>
            <person name="Kristiansen K."/>
            <person name="Nielsen H.B."/>
            <person name="Haller D."/>
            <person name="Overmann J."/>
            <person name="Stecher B."/>
            <person name="Clavel T."/>
        </authorList>
    </citation>
    <scope>NUCLEOTIDE SEQUENCE [LARGE SCALE GENOMIC DNA]</scope>
    <source>
        <strain evidence="6 7">DSM 28560</strain>
    </source>
</reference>
<organism evidence="6 7">
    <name type="scientific">Extibacter muris</name>
    <dbReference type="NCBI Taxonomy" id="1796622"/>
    <lineage>
        <taxon>Bacteria</taxon>
        <taxon>Bacillati</taxon>
        <taxon>Bacillota</taxon>
        <taxon>Clostridia</taxon>
        <taxon>Lachnospirales</taxon>
        <taxon>Lachnospiraceae</taxon>
        <taxon>Extibacter</taxon>
    </lineage>
</organism>
<accession>A0A4R4FC12</accession>
<feature type="signal peptide" evidence="4">
    <location>
        <begin position="1"/>
        <end position="29"/>
    </location>
</feature>
<dbReference type="InterPro" id="IPR041286">
    <property type="entry name" value="MBG_2"/>
</dbReference>
<keyword evidence="3" id="KW-0472">Membrane</keyword>
<keyword evidence="3" id="KW-0812">Transmembrane</keyword>
<evidence type="ECO:0000256" key="3">
    <source>
        <dbReference type="SAM" id="Phobius"/>
    </source>
</evidence>
<feature type="region of interest" description="Disordered" evidence="2">
    <location>
        <begin position="1009"/>
        <end position="1028"/>
    </location>
</feature>
<dbReference type="NCBIfam" id="TIGR02543">
    <property type="entry name" value="List_Bact_rpt"/>
    <property type="match status" value="1"/>
</dbReference>
<comment type="caution">
    <text evidence="6">The sequence shown here is derived from an EMBL/GenBank/DDBJ whole genome shotgun (WGS) entry which is preliminary data.</text>
</comment>
<dbReference type="Pfam" id="PF13306">
    <property type="entry name" value="LRR_5"/>
    <property type="match status" value="2"/>
</dbReference>
<evidence type="ECO:0000256" key="2">
    <source>
        <dbReference type="SAM" id="MobiDB-lite"/>
    </source>
</evidence>
<feature type="compositionally biased region" description="Low complexity" evidence="2">
    <location>
        <begin position="67"/>
        <end position="92"/>
    </location>
</feature>
<feature type="domain" description="MBG" evidence="5">
    <location>
        <begin position="786"/>
        <end position="858"/>
    </location>
</feature>
<dbReference type="InterPro" id="IPR053139">
    <property type="entry name" value="Surface_bspA-like"/>
</dbReference>
<dbReference type="AlphaFoldDB" id="A0A4R4FC12"/>
<dbReference type="InterPro" id="IPR026906">
    <property type="entry name" value="LRR_5"/>
</dbReference>
<sequence>MKQAKRSRLLAMLLAVAMLLSMLPTVAFAEEAESTLAEQCTVTEGCMLETGHEGGCVITESETGSDAESAAEPTAEPSAEPAETPTAEPATSGTCGATENDNVSWALTENNDVSDSLAYTLTISGSGAMADYSEAGTAPWCTTLPNEAYKTQITKIEIGKDITVVGANTFVWCEAVKTVTFEYGSQLGQIKMQSFHTLKSLTSIEFPASLTEIGAGAFFNCAKLETVTFQQPENLLSIGSAAFGGCTSLVYFNNPTKSTSSEIIPVAVKEIGSGAFQRCGAMVGQVTIPAEIETLNASFWNCSRISKVTFESGSNLKTITNNAFTNCSITEVTLPEGLKEIGPNAFYDVPLTSIQIPASVTSIGDNAFLQRTGNHAFESVVFAEGSALKSIGSNVFGRTGALANIKSVALPEGLETISTTAFQQSGIEYITVPSTVTSIGQDAFLHSCKYAINLSAVSETASIAGCTSNVTRGCMLYLPSETVKKNLYYNGSYDPVYLITNGGIVPHTKFKEKTLVDPVREGYTFAGWYESSTFTGDAVSSAENGKTYYAKWNYKITFDSNGGSGTMSAQQVTEGGNTTSLSENTFTRAGYNFLNWNTAADGSGVTYESDAVASTVPNGTTLYAQWKPNTYTISFNAKDGNGTMGSITATYDKPVTLASCTFTKADYNFAGWTTEKNGATVHYTDGDQLKNLTAENNGTVTLYAVWTTKEVLAPDVSVQTKTYNGQTQGFTVDGGFTVTYEQNGNTVEAPVNAGSYDVTVTKEATDSTATYHHKIYGGLVIQPVTVTITAEDQKICVGSALPTFTYTVSGLVDRESLSTEPAVACADADANTAGSYTITVSDAAAGDNYTITYKAGTLVVQHTLEVVEGKESTCTEAGYEGHWKCSVCSKLFSDENGITEIEKPAEIAAKGHTWGEWKALTSPNCTDKGSQKRTCSVCNVVETKDVDPNGHDWNEKYTVDKQPTTTEDGSKSIHCMVCNAVKDSTVIPAIGSQPAGVKPEDALVEIPMLGGNTGNPSKPSGGSPQTGDNSHMTLWISLLAVSLVGFLATLLAMKKKDY</sequence>
<evidence type="ECO:0000313" key="7">
    <source>
        <dbReference type="Proteomes" id="UP000295710"/>
    </source>
</evidence>
<gene>
    <name evidence="6" type="ORF">E1963_13695</name>
</gene>
<comment type="subcellular location">
    <subcellularLocation>
        <location evidence="1">Cell envelope</location>
    </subcellularLocation>
</comment>
<dbReference type="PANTHER" id="PTHR45661">
    <property type="entry name" value="SURFACE ANTIGEN"/>
    <property type="match status" value="1"/>
</dbReference>
<dbReference type="Gene3D" id="2.60.40.4270">
    <property type="entry name" value="Listeria-Bacteroides repeat domain"/>
    <property type="match status" value="3"/>
</dbReference>
<evidence type="ECO:0000313" key="6">
    <source>
        <dbReference type="EMBL" id="TDA21007.1"/>
    </source>
</evidence>
<feature type="transmembrane region" description="Helical" evidence="3">
    <location>
        <begin position="1032"/>
        <end position="1053"/>
    </location>
</feature>
<dbReference type="InterPro" id="IPR042229">
    <property type="entry name" value="Listeria/Bacterioides_rpt_sf"/>
</dbReference>
<dbReference type="InterPro" id="IPR013378">
    <property type="entry name" value="InlB-like_B-rpt"/>
</dbReference>
<name>A0A4R4FC12_9FIRM</name>
<evidence type="ECO:0000256" key="1">
    <source>
        <dbReference type="ARBA" id="ARBA00004196"/>
    </source>
</evidence>
<proteinExistence type="predicted"/>
<keyword evidence="3" id="KW-1133">Transmembrane helix</keyword>
<dbReference type="PANTHER" id="PTHR45661:SF3">
    <property type="entry name" value="IG-LIKE DOMAIN-CONTAINING PROTEIN"/>
    <property type="match status" value="1"/>
</dbReference>
<keyword evidence="4" id="KW-0732">Signal</keyword>
<dbReference type="Proteomes" id="UP000295710">
    <property type="component" value="Unassembled WGS sequence"/>
</dbReference>
<feature type="compositionally biased region" description="Polar residues" evidence="2">
    <location>
        <begin position="1014"/>
        <end position="1028"/>
    </location>
</feature>
<dbReference type="GO" id="GO:0030313">
    <property type="term" value="C:cell envelope"/>
    <property type="evidence" value="ECO:0007669"/>
    <property type="project" value="UniProtKB-SubCell"/>
</dbReference>
<evidence type="ECO:0000259" key="5">
    <source>
        <dbReference type="Pfam" id="PF18676"/>
    </source>
</evidence>